<organism evidence="2 3">
    <name type="scientific">Caldisphaera lagunensis (strain DSM 15908 / JCM 11604 / ANMR 0165 / IC-154)</name>
    <dbReference type="NCBI Taxonomy" id="1056495"/>
    <lineage>
        <taxon>Archaea</taxon>
        <taxon>Thermoproteota</taxon>
        <taxon>Thermoprotei</taxon>
        <taxon>Acidilobales</taxon>
        <taxon>Caldisphaeraceae</taxon>
        <taxon>Caldisphaera</taxon>
    </lineage>
</organism>
<sequence>MVKVARRKILGRRGVFILSNFISNILTIPSFVDSRREGKEKGISAVVLSYNEPDWIDLSLKSISNLVDEYIVVDSSNDETTQIIEELSSKLPIKLIKQPPLGQHIARNEALKHVNYKYVLIWDADFIATDKLIEKIKDFVYNSDDKFYYLVYYPLISFCGDLSHRCRDKYHVEHWLFTWSKKLKYLWDGRIEYLYSPIYYKRVDLSYDPLGYHMRSVKKPERVALSTLFYQTNYYDVKNKKGEEEANKLLEETGLKLYNTKDLKEIGLKIMKEMTINKPCFDYKQLPKEIIDRAIKNGIPLGKC</sequence>
<dbReference type="SUPFAM" id="SSF53448">
    <property type="entry name" value="Nucleotide-diphospho-sugar transferases"/>
    <property type="match status" value="1"/>
</dbReference>
<dbReference type="PANTHER" id="PTHR43630:SF2">
    <property type="entry name" value="GLYCOSYLTRANSFERASE"/>
    <property type="match status" value="1"/>
</dbReference>
<keyword evidence="2" id="KW-0808">Transferase</keyword>
<dbReference type="PANTHER" id="PTHR43630">
    <property type="entry name" value="POLY-BETA-1,6-N-ACETYL-D-GLUCOSAMINE SYNTHASE"/>
    <property type="match status" value="1"/>
</dbReference>
<dbReference type="InParanoid" id="L0AA89"/>
<dbReference type="STRING" id="1056495.Calag_0175"/>
<dbReference type="InterPro" id="IPR029044">
    <property type="entry name" value="Nucleotide-diphossugar_trans"/>
</dbReference>
<dbReference type="Proteomes" id="UP000010469">
    <property type="component" value="Chromosome"/>
</dbReference>
<dbReference type="KEGG" id="clg:Calag_0175"/>
<feature type="domain" description="Glycosyltransferase 2-like" evidence="1">
    <location>
        <begin position="44"/>
        <end position="147"/>
    </location>
</feature>
<proteinExistence type="predicted"/>
<reference evidence="3" key="1">
    <citation type="submission" date="2012-03" db="EMBL/GenBank/DDBJ databases">
        <title>Complete genome of Caldisphaera lagunensis DSM 15908.</title>
        <authorList>
            <person name="Lucas S."/>
            <person name="Copeland A."/>
            <person name="Lapidus A."/>
            <person name="Glavina del Rio T."/>
            <person name="Dalin E."/>
            <person name="Tice H."/>
            <person name="Bruce D."/>
            <person name="Goodwin L."/>
            <person name="Pitluck S."/>
            <person name="Peters L."/>
            <person name="Mikhailova N."/>
            <person name="Teshima H."/>
            <person name="Kyrpides N."/>
            <person name="Mavromatis K."/>
            <person name="Ivanova N."/>
            <person name="Brettin T."/>
            <person name="Detter J.C."/>
            <person name="Han C."/>
            <person name="Larimer F."/>
            <person name="Land M."/>
            <person name="Hauser L."/>
            <person name="Markowitz V."/>
            <person name="Cheng J.-F."/>
            <person name="Hugenholtz P."/>
            <person name="Woyke T."/>
            <person name="Wu D."/>
            <person name="Spring S."/>
            <person name="Schroeder M."/>
            <person name="Brambilla E."/>
            <person name="Klenk H.-P."/>
            <person name="Eisen J.A."/>
        </authorList>
    </citation>
    <scope>NUCLEOTIDE SEQUENCE [LARGE SCALE GENOMIC DNA]</scope>
    <source>
        <strain evidence="3">DSM 15908 / JCM 11604 / IC-154</strain>
    </source>
</reference>
<accession>L0AA89</accession>
<dbReference type="InterPro" id="IPR001173">
    <property type="entry name" value="Glyco_trans_2-like"/>
</dbReference>
<evidence type="ECO:0000313" key="3">
    <source>
        <dbReference type="Proteomes" id="UP000010469"/>
    </source>
</evidence>
<gene>
    <name evidence="2" type="ordered locus">Calag_0175</name>
</gene>
<dbReference type="EMBL" id="CP003378">
    <property type="protein sequence ID" value="AFZ69960.1"/>
    <property type="molecule type" value="Genomic_DNA"/>
</dbReference>
<name>L0AA89_CALLD</name>
<evidence type="ECO:0000313" key="2">
    <source>
        <dbReference type="EMBL" id="AFZ69960.1"/>
    </source>
</evidence>
<keyword evidence="3" id="KW-1185">Reference proteome</keyword>
<dbReference type="eggNOG" id="arCOG01381">
    <property type="taxonomic scope" value="Archaea"/>
</dbReference>
<dbReference type="GO" id="GO:0016740">
    <property type="term" value="F:transferase activity"/>
    <property type="evidence" value="ECO:0007669"/>
    <property type="project" value="UniProtKB-KW"/>
</dbReference>
<dbReference type="Gene3D" id="3.90.550.10">
    <property type="entry name" value="Spore Coat Polysaccharide Biosynthesis Protein SpsA, Chain A"/>
    <property type="match status" value="1"/>
</dbReference>
<evidence type="ECO:0000259" key="1">
    <source>
        <dbReference type="Pfam" id="PF00535"/>
    </source>
</evidence>
<dbReference type="Pfam" id="PF00535">
    <property type="entry name" value="Glycos_transf_2"/>
    <property type="match status" value="1"/>
</dbReference>
<dbReference type="HOGENOM" id="CLU_913994_0_0_2"/>
<protein>
    <submittedName>
        <fullName evidence="2">Glycosyl transferase</fullName>
    </submittedName>
</protein>
<dbReference type="AlphaFoldDB" id="L0AA89"/>